<protein>
    <submittedName>
        <fullName evidence="3">Toxic anion resistance protein</fullName>
    </submittedName>
</protein>
<dbReference type="PANTHER" id="PTHR38432:SF1">
    <property type="entry name" value="TELA-LIKE PROTEIN SAOUHSC_01408"/>
    <property type="match status" value="1"/>
</dbReference>
<dbReference type="PIRSF" id="PIRSF026508">
    <property type="entry name" value="TelA"/>
    <property type="match status" value="1"/>
</dbReference>
<comment type="similarity">
    <text evidence="1 2">Belongs to the TelA family.</text>
</comment>
<dbReference type="PANTHER" id="PTHR38432">
    <property type="entry name" value="TELA-LIKE PROTEIN SAOUHSC_01408"/>
    <property type="match status" value="1"/>
</dbReference>
<name>A0A956NIG8_UNCEI</name>
<organism evidence="3 4">
    <name type="scientific">Eiseniibacteriota bacterium</name>
    <dbReference type="NCBI Taxonomy" id="2212470"/>
    <lineage>
        <taxon>Bacteria</taxon>
        <taxon>Candidatus Eiseniibacteriota</taxon>
    </lineage>
</organism>
<accession>A0A956NIG8</accession>
<evidence type="ECO:0000313" key="4">
    <source>
        <dbReference type="Proteomes" id="UP000739538"/>
    </source>
</evidence>
<dbReference type="EMBL" id="JAGQHS010000284">
    <property type="protein sequence ID" value="MCA9759196.1"/>
    <property type="molecule type" value="Genomic_DNA"/>
</dbReference>
<gene>
    <name evidence="3" type="ORF">KDA27_25605</name>
</gene>
<dbReference type="AlphaFoldDB" id="A0A956NIG8"/>
<dbReference type="Proteomes" id="UP000739538">
    <property type="component" value="Unassembled WGS sequence"/>
</dbReference>
<evidence type="ECO:0000256" key="1">
    <source>
        <dbReference type="ARBA" id="ARBA00005541"/>
    </source>
</evidence>
<reference evidence="3" key="1">
    <citation type="submission" date="2020-04" db="EMBL/GenBank/DDBJ databases">
        <authorList>
            <person name="Zhang T."/>
        </authorList>
    </citation>
    <scope>NUCLEOTIDE SEQUENCE</scope>
    <source>
        <strain evidence="3">HKST-UBA02</strain>
    </source>
</reference>
<comment type="caution">
    <text evidence="3">The sequence shown here is derived from an EMBL/GenBank/DDBJ whole genome shotgun (WGS) entry which is preliminary data.</text>
</comment>
<evidence type="ECO:0000256" key="2">
    <source>
        <dbReference type="PIRNR" id="PIRNR026508"/>
    </source>
</evidence>
<evidence type="ECO:0000313" key="3">
    <source>
        <dbReference type="EMBL" id="MCA9759196.1"/>
    </source>
</evidence>
<reference evidence="3" key="2">
    <citation type="journal article" date="2021" name="Microbiome">
        <title>Successional dynamics and alternative stable states in a saline activated sludge microbial community over 9 years.</title>
        <authorList>
            <person name="Wang Y."/>
            <person name="Ye J."/>
            <person name="Ju F."/>
            <person name="Liu L."/>
            <person name="Boyd J.A."/>
            <person name="Deng Y."/>
            <person name="Parks D.H."/>
            <person name="Jiang X."/>
            <person name="Yin X."/>
            <person name="Woodcroft B.J."/>
            <person name="Tyson G.W."/>
            <person name="Hugenholtz P."/>
            <person name="Polz M.F."/>
            <person name="Zhang T."/>
        </authorList>
    </citation>
    <scope>NUCLEOTIDE SEQUENCE</scope>
    <source>
        <strain evidence="3">HKST-UBA02</strain>
    </source>
</reference>
<dbReference type="InterPro" id="IPR008863">
    <property type="entry name" value="Toxic_anion-R_TelA"/>
</dbReference>
<proteinExistence type="inferred from homology"/>
<sequence length="355" mass="40208">MTERDPSDLSAFTPEEQQRIEEIVAQIDEKDTQGVVTFGIGAQRQISDFADQILNEVRAKDAGYVGDVLTDLVVKVKELDVSELGAGESFLAKLPIVGSFVDSVKKFIARYDKLSVEIEKIIDELGKARMGLLKDITLLDGMFDRNVEFLKDLDLFIAAGTKKLVQLRSTTLPELEKKAAESDDPLDAQRLQDFNQFLTRFERKIHDLRLSRMVSIQTAPQIRLIQNGNQALVEKIQSSVLSTIPLWKNQIVIALTIYRQQKAVNLQREISDTTNELLEKNAEMLKKSGVELAKETERGIIDIETLRKVNQELITTIEETLQIQKAGREQRRMAETELVKLEGELKDKLKSIEAR</sequence>
<dbReference type="Pfam" id="PF05816">
    <property type="entry name" value="TelA"/>
    <property type="match status" value="1"/>
</dbReference>